<dbReference type="PANTHER" id="PTHR34448">
    <property type="entry name" value="AMINOPEPTIDASE"/>
    <property type="match status" value="1"/>
</dbReference>
<evidence type="ECO:0000256" key="9">
    <source>
        <dbReference type="ARBA" id="ARBA00023049"/>
    </source>
</evidence>
<comment type="cofactor">
    <cofactor evidence="2">
        <name>Mg(2+)</name>
        <dbReference type="ChEBI" id="CHEBI:18420"/>
    </cofactor>
</comment>
<keyword evidence="7" id="KW-0479">Metal-binding</keyword>
<comment type="similarity">
    <text evidence="4">Belongs to the peptidase M29 family.</text>
</comment>
<keyword evidence="5 10" id="KW-0031">Aminopeptidase</keyword>
<evidence type="ECO:0000256" key="2">
    <source>
        <dbReference type="ARBA" id="ARBA00001946"/>
    </source>
</evidence>
<dbReference type="GO" id="GO:0008237">
    <property type="term" value="F:metallopeptidase activity"/>
    <property type="evidence" value="ECO:0007669"/>
    <property type="project" value="UniProtKB-KW"/>
</dbReference>
<dbReference type="AlphaFoldDB" id="A0A955L428"/>
<evidence type="ECO:0000256" key="6">
    <source>
        <dbReference type="ARBA" id="ARBA00022670"/>
    </source>
</evidence>
<comment type="cofactor">
    <cofactor evidence="3">
        <name>Zn(2+)</name>
        <dbReference type="ChEBI" id="CHEBI:29105"/>
    </cofactor>
</comment>
<dbReference type="InterPro" id="IPR035097">
    <property type="entry name" value="M29_N-terminal"/>
</dbReference>
<comment type="caution">
    <text evidence="10">The sequence shown here is derived from an EMBL/GenBank/DDBJ whole genome shotgun (WGS) entry which is preliminary data.</text>
</comment>
<evidence type="ECO:0000256" key="7">
    <source>
        <dbReference type="ARBA" id="ARBA00022723"/>
    </source>
</evidence>
<organism evidence="10 11">
    <name type="scientific">Candidatus Dojkabacteria bacterium</name>
    <dbReference type="NCBI Taxonomy" id="2099670"/>
    <lineage>
        <taxon>Bacteria</taxon>
        <taxon>Candidatus Dojkabacteria</taxon>
    </lineage>
</organism>
<reference evidence="10" key="1">
    <citation type="submission" date="2020-04" db="EMBL/GenBank/DDBJ databases">
        <authorList>
            <person name="Zhang T."/>
        </authorList>
    </citation>
    <scope>NUCLEOTIDE SEQUENCE</scope>
    <source>
        <strain evidence="10">HKST-UBA10</strain>
    </source>
</reference>
<name>A0A955L428_9BACT</name>
<dbReference type="InterPro" id="IPR000787">
    <property type="entry name" value="Peptidase_M29"/>
</dbReference>
<dbReference type="Gene3D" id="3.40.1830.10">
    <property type="entry name" value="Thermophilic metalloprotease (M29)"/>
    <property type="match status" value="1"/>
</dbReference>
<protein>
    <submittedName>
        <fullName evidence="10">Aminopeptidase</fullName>
    </submittedName>
</protein>
<dbReference type="GO" id="GO:0046872">
    <property type="term" value="F:metal ion binding"/>
    <property type="evidence" value="ECO:0007669"/>
    <property type="project" value="UniProtKB-KW"/>
</dbReference>
<evidence type="ECO:0000256" key="1">
    <source>
        <dbReference type="ARBA" id="ARBA00001941"/>
    </source>
</evidence>
<dbReference type="PANTHER" id="PTHR34448:SF1">
    <property type="entry name" value="BLL6088 PROTEIN"/>
    <property type="match status" value="1"/>
</dbReference>
<comment type="cofactor">
    <cofactor evidence="1">
        <name>Co(2+)</name>
        <dbReference type="ChEBI" id="CHEBI:48828"/>
    </cofactor>
</comment>
<reference evidence="10" key="2">
    <citation type="journal article" date="2021" name="Microbiome">
        <title>Successional dynamics and alternative stable states in a saline activated sludge microbial community over 9 years.</title>
        <authorList>
            <person name="Wang Y."/>
            <person name="Ye J."/>
            <person name="Ju F."/>
            <person name="Liu L."/>
            <person name="Boyd J.A."/>
            <person name="Deng Y."/>
            <person name="Parks D.H."/>
            <person name="Jiang X."/>
            <person name="Yin X."/>
            <person name="Woodcroft B.J."/>
            <person name="Tyson G.W."/>
            <person name="Hugenholtz P."/>
            <person name="Polz M.F."/>
            <person name="Zhang T."/>
        </authorList>
    </citation>
    <scope>NUCLEOTIDE SEQUENCE</scope>
    <source>
        <strain evidence="10">HKST-UBA10</strain>
    </source>
</reference>
<evidence type="ECO:0000256" key="5">
    <source>
        <dbReference type="ARBA" id="ARBA00022438"/>
    </source>
</evidence>
<evidence type="ECO:0000313" key="10">
    <source>
        <dbReference type="EMBL" id="MCA9382442.1"/>
    </source>
</evidence>
<dbReference type="GO" id="GO:0004177">
    <property type="term" value="F:aminopeptidase activity"/>
    <property type="evidence" value="ECO:0007669"/>
    <property type="project" value="UniProtKB-KW"/>
</dbReference>
<accession>A0A955L428</accession>
<evidence type="ECO:0000256" key="4">
    <source>
        <dbReference type="ARBA" id="ARBA00008236"/>
    </source>
</evidence>
<gene>
    <name evidence="10" type="ORF">KC660_03485</name>
</gene>
<keyword evidence="6" id="KW-0645">Protease</keyword>
<dbReference type="GO" id="GO:0006508">
    <property type="term" value="P:proteolysis"/>
    <property type="evidence" value="ECO:0007669"/>
    <property type="project" value="UniProtKB-KW"/>
</dbReference>
<dbReference type="InterPro" id="IPR052170">
    <property type="entry name" value="M29_Exopeptidase"/>
</dbReference>
<sequence>MDPRDTKFAELIVNYSMEVKKGDKVVISVSDFATVDLMRECMRLILEKGAFPYIDVMGANLLLDRVSKGDIVTTFYKHANNEQLKNIPSIFDEIIKWGDKFIRIVSYDNYSHTAGVDRAKIQVREKAVWTWIEKMLKKTWVLTYYPTEAMAQKSGMSTDDMRDFYFNSVFVDYKKMQKNGEKLEKMIDDADEIRIVGEKTDLTMSVKGRLAENACGRVNLPDGEVFCAPIKNSVNGTIYFDLPNSRSGVDVIGALLEVKNGKVIKASAEQGEEILLSALATDAGSKYFGELGLGLNYGIDRPMRNTLFDEKIGGTIHMALGSSYTTKRGGAVTGGNKAGIHWDMVKDMRKNGSEIYLDGKLSFKNGKWLG</sequence>
<evidence type="ECO:0000256" key="3">
    <source>
        <dbReference type="ARBA" id="ARBA00001947"/>
    </source>
</evidence>
<evidence type="ECO:0000256" key="8">
    <source>
        <dbReference type="ARBA" id="ARBA00022801"/>
    </source>
</evidence>
<keyword evidence="8" id="KW-0378">Hydrolase</keyword>
<keyword evidence="9" id="KW-0482">Metalloprotease</keyword>
<dbReference type="Proteomes" id="UP000782843">
    <property type="component" value="Unassembled WGS sequence"/>
</dbReference>
<dbReference type="Pfam" id="PF02073">
    <property type="entry name" value="Peptidase_M29"/>
    <property type="match status" value="1"/>
</dbReference>
<dbReference type="SUPFAM" id="SSF144052">
    <property type="entry name" value="Thermophilic metalloprotease-like"/>
    <property type="match status" value="1"/>
</dbReference>
<proteinExistence type="inferred from homology"/>
<dbReference type="EMBL" id="JAGQLG010000134">
    <property type="protein sequence ID" value="MCA9382442.1"/>
    <property type="molecule type" value="Genomic_DNA"/>
</dbReference>
<evidence type="ECO:0000313" key="11">
    <source>
        <dbReference type="Proteomes" id="UP000782843"/>
    </source>
</evidence>